<name>A0ABZ1B7F5_9ACTN</name>
<evidence type="ECO:0000313" key="4">
    <source>
        <dbReference type="Proteomes" id="UP001324287"/>
    </source>
</evidence>
<evidence type="ECO:0000256" key="2">
    <source>
        <dbReference type="SAM" id="Phobius"/>
    </source>
</evidence>
<gene>
    <name evidence="3" type="ORF">U6N30_09645</name>
</gene>
<organism evidence="3 4">
    <name type="scientific">Blastococcus brunescens</name>
    <dbReference type="NCBI Taxonomy" id="1564165"/>
    <lineage>
        <taxon>Bacteria</taxon>
        <taxon>Bacillati</taxon>
        <taxon>Actinomycetota</taxon>
        <taxon>Actinomycetes</taxon>
        <taxon>Geodermatophilales</taxon>
        <taxon>Geodermatophilaceae</taxon>
        <taxon>Blastococcus</taxon>
    </lineage>
</organism>
<accession>A0ABZ1B7F5</accession>
<keyword evidence="2" id="KW-0812">Transmembrane</keyword>
<sequence>MDTGVRLQRYVVQEIGELIKVRVLARNLSVATTVAVVIPLAMALIPGEGRPGTRSASCGSCSGRRTSSPRAWRSRSSPSGSPGAAATRSPSSSRSASCW</sequence>
<keyword evidence="2" id="KW-0472">Membrane</keyword>
<dbReference type="EMBL" id="CP141261">
    <property type="protein sequence ID" value="WRL65798.1"/>
    <property type="molecule type" value="Genomic_DNA"/>
</dbReference>
<keyword evidence="4" id="KW-1185">Reference proteome</keyword>
<protein>
    <submittedName>
        <fullName evidence="3">Carbon starvation CstA 5TM domain-containing protein</fullName>
    </submittedName>
</protein>
<feature type="region of interest" description="Disordered" evidence="1">
    <location>
        <begin position="46"/>
        <end position="99"/>
    </location>
</feature>
<reference evidence="3 4" key="1">
    <citation type="submission" date="2023-12" db="EMBL/GenBank/DDBJ databases">
        <title>Blastococcus brunescens sp. nov., an actonobacterium isolated from sandstone collected in sahara desert.</title>
        <authorList>
            <person name="Gtari M."/>
            <person name="Ghodhbane F."/>
        </authorList>
    </citation>
    <scope>NUCLEOTIDE SEQUENCE [LARGE SCALE GENOMIC DNA]</scope>
    <source>
        <strain evidence="3 4">BMG 8361</strain>
    </source>
</reference>
<dbReference type="Proteomes" id="UP001324287">
    <property type="component" value="Chromosome"/>
</dbReference>
<evidence type="ECO:0000313" key="3">
    <source>
        <dbReference type="EMBL" id="WRL65798.1"/>
    </source>
</evidence>
<proteinExistence type="predicted"/>
<evidence type="ECO:0000256" key="1">
    <source>
        <dbReference type="SAM" id="MobiDB-lite"/>
    </source>
</evidence>
<keyword evidence="2" id="KW-1133">Transmembrane helix</keyword>
<feature type="transmembrane region" description="Helical" evidence="2">
    <location>
        <begin position="28"/>
        <end position="45"/>
    </location>
</feature>
<feature type="compositionally biased region" description="Low complexity" evidence="1">
    <location>
        <begin position="52"/>
        <end position="99"/>
    </location>
</feature>